<keyword evidence="1" id="KW-0521">NADP</keyword>
<reference evidence="4 5" key="1">
    <citation type="journal article" date="2015" name="Genome Announc.">
        <title>Expanding the biotechnology potential of lactobacilli through comparative genomics of 213 strains and associated genera.</title>
        <authorList>
            <person name="Sun Z."/>
            <person name="Harris H.M."/>
            <person name="McCann A."/>
            <person name="Guo C."/>
            <person name="Argimon S."/>
            <person name="Zhang W."/>
            <person name="Yang X."/>
            <person name="Jeffery I.B."/>
            <person name="Cooney J.C."/>
            <person name="Kagawa T.F."/>
            <person name="Liu W."/>
            <person name="Song Y."/>
            <person name="Salvetti E."/>
            <person name="Wrobel A."/>
            <person name="Rasinkangas P."/>
            <person name="Parkhill J."/>
            <person name="Rea M.C."/>
            <person name="O'Sullivan O."/>
            <person name="Ritari J."/>
            <person name="Douillard F.P."/>
            <person name="Paul Ross R."/>
            <person name="Yang R."/>
            <person name="Briner A.E."/>
            <person name="Felis G.E."/>
            <person name="de Vos W.M."/>
            <person name="Barrangou R."/>
            <person name="Klaenhammer T.R."/>
            <person name="Caufield P.W."/>
            <person name="Cui Y."/>
            <person name="Zhang H."/>
            <person name="O'Toole P.W."/>
        </authorList>
    </citation>
    <scope>NUCLEOTIDE SEQUENCE [LARGE SCALE GENOMIC DNA]</scope>
    <source>
        <strain evidence="4 5">ATCC 27304</strain>
    </source>
</reference>
<dbReference type="Gene3D" id="3.90.180.10">
    <property type="entry name" value="Medium-chain alcohol dehydrogenases, catalytic domain"/>
    <property type="match status" value="1"/>
</dbReference>
<dbReference type="Pfam" id="PF08240">
    <property type="entry name" value="ADH_N"/>
    <property type="match status" value="1"/>
</dbReference>
<dbReference type="Proteomes" id="UP000051727">
    <property type="component" value="Unassembled WGS sequence"/>
</dbReference>
<dbReference type="SMART" id="SM00829">
    <property type="entry name" value="PKS_ER"/>
    <property type="match status" value="1"/>
</dbReference>
<dbReference type="STRING" id="1618.IV36_GL000414"/>
<sequence length="316" mass="34916">MQALYFNDFGDNSVLKYGKIDSPQINADQLLVKTKYIGLNFADIYRRRGTYHIEKHQPYINGYEGLGEVVAVGNHVNTFKLGDKVFFVDVPFANAEYVSVPTENAINVPTNLDYKIIAAVGLQGLTADFLAHDLGKNKPGDNVFIHGISGGVGQILSQMLTSDGMNVYGTTSTPAKQSLALQQGAKKVFLRTTPWDQDYYGKFDTIYDGIGKTLEQSLSLVTSKGKVIFFGMSGGNPPKIDPIKLLTQSKSLLTGDLWDYLTSAIERKKRSQRLFKYLKEGKIKISDPTTFPLSEGQKAYEYLESGKSTGKILLVP</sequence>
<keyword evidence="2" id="KW-0560">Oxidoreductase</keyword>
<dbReference type="PANTHER" id="PTHR48106:SF13">
    <property type="entry name" value="QUINONE OXIDOREDUCTASE-RELATED"/>
    <property type="match status" value="1"/>
</dbReference>
<evidence type="ECO:0000259" key="3">
    <source>
        <dbReference type="SMART" id="SM00829"/>
    </source>
</evidence>
<dbReference type="GO" id="GO:0035925">
    <property type="term" value="F:mRNA 3'-UTR AU-rich region binding"/>
    <property type="evidence" value="ECO:0007669"/>
    <property type="project" value="TreeGrafter"/>
</dbReference>
<evidence type="ECO:0000256" key="2">
    <source>
        <dbReference type="ARBA" id="ARBA00023002"/>
    </source>
</evidence>
<dbReference type="PANTHER" id="PTHR48106">
    <property type="entry name" value="QUINONE OXIDOREDUCTASE PIG3-RELATED"/>
    <property type="match status" value="1"/>
</dbReference>
<dbReference type="AlphaFoldDB" id="A0A0R2FKD1"/>
<dbReference type="InterPro" id="IPR036291">
    <property type="entry name" value="NAD(P)-bd_dom_sf"/>
</dbReference>
<protein>
    <submittedName>
        <fullName evidence="4">Oxidoreductase</fullName>
    </submittedName>
</protein>
<dbReference type="EMBL" id="JQAR01000013">
    <property type="protein sequence ID" value="KRN29097.1"/>
    <property type="molecule type" value="Genomic_DNA"/>
</dbReference>
<dbReference type="SUPFAM" id="SSF50129">
    <property type="entry name" value="GroES-like"/>
    <property type="match status" value="1"/>
</dbReference>
<dbReference type="OrthoDB" id="9792162at2"/>
<evidence type="ECO:0000313" key="5">
    <source>
        <dbReference type="Proteomes" id="UP000051727"/>
    </source>
</evidence>
<dbReference type="InterPro" id="IPR020843">
    <property type="entry name" value="ER"/>
</dbReference>
<gene>
    <name evidence="4" type="ORF">IV36_GL000414</name>
</gene>
<dbReference type="GO" id="GO:0070402">
    <property type="term" value="F:NADPH binding"/>
    <property type="evidence" value="ECO:0007669"/>
    <property type="project" value="TreeGrafter"/>
</dbReference>
<comment type="caution">
    <text evidence="4">The sequence shown here is derived from an EMBL/GenBank/DDBJ whole genome shotgun (WGS) entry which is preliminary data.</text>
</comment>
<organism evidence="4 5">
    <name type="scientific">Liquorilactobacillus mali</name>
    <dbReference type="NCBI Taxonomy" id="1618"/>
    <lineage>
        <taxon>Bacteria</taxon>
        <taxon>Bacillati</taxon>
        <taxon>Bacillota</taxon>
        <taxon>Bacilli</taxon>
        <taxon>Lactobacillales</taxon>
        <taxon>Lactobacillaceae</taxon>
        <taxon>Liquorilactobacillus</taxon>
    </lineage>
</organism>
<proteinExistence type="predicted"/>
<dbReference type="RefSeq" id="WP_056991445.1">
    <property type="nucleotide sequence ID" value="NZ_JATAAJ010000016.1"/>
</dbReference>
<dbReference type="GO" id="GO:0003960">
    <property type="term" value="F:quinone reductase (NADPH) activity"/>
    <property type="evidence" value="ECO:0007669"/>
    <property type="project" value="TreeGrafter"/>
</dbReference>
<feature type="domain" description="Enoyl reductase (ER)" evidence="3">
    <location>
        <begin position="10"/>
        <end position="314"/>
    </location>
</feature>
<dbReference type="InterPro" id="IPR011032">
    <property type="entry name" value="GroES-like_sf"/>
</dbReference>
<dbReference type="PATRIC" id="fig|1618.3.peg.414"/>
<evidence type="ECO:0000313" key="4">
    <source>
        <dbReference type="EMBL" id="KRN29097.1"/>
    </source>
</evidence>
<evidence type="ECO:0000256" key="1">
    <source>
        <dbReference type="ARBA" id="ARBA00022857"/>
    </source>
</evidence>
<dbReference type="Pfam" id="PF13602">
    <property type="entry name" value="ADH_zinc_N_2"/>
    <property type="match status" value="1"/>
</dbReference>
<name>A0A0R2FKD1_9LACO</name>
<dbReference type="InterPro" id="IPR013154">
    <property type="entry name" value="ADH-like_N"/>
</dbReference>
<accession>A0A0R2FKD1</accession>
<dbReference type="GO" id="GO:0005829">
    <property type="term" value="C:cytosol"/>
    <property type="evidence" value="ECO:0007669"/>
    <property type="project" value="TreeGrafter"/>
</dbReference>
<dbReference type="SUPFAM" id="SSF51735">
    <property type="entry name" value="NAD(P)-binding Rossmann-fold domains"/>
    <property type="match status" value="1"/>
</dbReference>
<dbReference type="Gene3D" id="3.40.50.720">
    <property type="entry name" value="NAD(P)-binding Rossmann-like Domain"/>
    <property type="match status" value="1"/>
</dbReference>